<keyword evidence="2" id="KW-1185">Reference proteome</keyword>
<dbReference type="EMBL" id="JAGDYP010000001">
    <property type="protein sequence ID" value="MBO1882898.1"/>
    <property type="molecule type" value="Genomic_DNA"/>
</dbReference>
<dbReference type="RefSeq" id="WP_208057393.1">
    <property type="nucleotide sequence ID" value="NZ_JAGDYP010000001.1"/>
</dbReference>
<sequence length="71" mass="8227">MGIYDILFFLGKVKTDGVFKKIEKLYKITVIPENNENHTNTEIVETRVTDLGKKIDIIKIIKDYDPENISI</sequence>
<proteinExistence type="predicted"/>
<comment type="caution">
    <text evidence="1">The sequence shown here is derived from an EMBL/GenBank/DDBJ whole genome shotgun (WGS) entry which is preliminary data.</text>
</comment>
<name>A0ABS3PUA6_9FLAO</name>
<evidence type="ECO:0000313" key="2">
    <source>
        <dbReference type="Proteomes" id="UP000681610"/>
    </source>
</evidence>
<reference evidence="1 2" key="1">
    <citation type="submission" date="2021-03" db="EMBL/GenBank/DDBJ databases">
        <title>Isolation and description of Capnocytophaga bilenii sp. nov., a novel Capnocytophaga species, isolated from a gingivitis subject.</title>
        <authorList>
            <person name="Antezack A."/>
            <person name="Monnet-Corti V."/>
            <person name="La Scola B."/>
        </authorList>
    </citation>
    <scope>NUCLEOTIDE SEQUENCE [LARGE SCALE GENOMIC DNA]</scope>
    <source>
        <strain evidence="1 2">Marseille-Q4570</strain>
    </source>
</reference>
<gene>
    <name evidence="1" type="ORF">J4N46_00225</name>
</gene>
<protein>
    <submittedName>
        <fullName evidence="1">Uncharacterized protein</fullName>
    </submittedName>
</protein>
<organism evidence="1 2">
    <name type="scientific">Capnocytophaga bilenii</name>
    <dbReference type="NCBI Taxonomy" id="2819369"/>
    <lineage>
        <taxon>Bacteria</taxon>
        <taxon>Pseudomonadati</taxon>
        <taxon>Bacteroidota</taxon>
        <taxon>Flavobacteriia</taxon>
        <taxon>Flavobacteriales</taxon>
        <taxon>Flavobacteriaceae</taxon>
        <taxon>Capnocytophaga</taxon>
    </lineage>
</organism>
<evidence type="ECO:0000313" key="1">
    <source>
        <dbReference type="EMBL" id="MBO1882898.1"/>
    </source>
</evidence>
<dbReference type="Proteomes" id="UP000681610">
    <property type="component" value="Unassembled WGS sequence"/>
</dbReference>
<accession>A0ABS3PUA6</accession>